<organism evidence="1 2">
    <name type="scientific">Allacma fusca</name>
    <dbReference type="NCBI Taxonomy" id="39272"/>
    <lineage>
        <taxon>Eukaryota</taxon>
        <taxon>Metazoa</taxon>
        <taxon>Ecdysozoa</taxon>
        <taxon>Arthropoda</taxon>
        <taxon>Hexapoda</taxon>
        <taxon>Collembola</taxon>
        <taxon>Symphypleona</taxon>
        <taxon>Sminthuridae</taxon>
        <taxon>Allacma</taxon>
    </lineage>
</organism>
<name>A0A8J2LAW6_9HEXA</name>
<keyword evidence="2" id="KW-1185">Reference proteome</keyword>
<sequence length="64" mass="7434">SNDGDRQGHQFYRDLRHDLGIGLRQLHRKLAQRRSNMCDNHTCRKGFLMAKIFFSDLSSVIEGS</sequence>
<protein>
    <submittedName>
        <fullName evidence="1">Uncharacterized protein</fullName>
    </submittedName>
</protein>
<evidence type="ECO:0000313" key="2">
    <source>
        <dbReference type="Proteomes" id="UP000708208"/>
    </source>
</evidence>
<feature type="non-terminal residue" evidence="1">
    <location>
        <position position="1"/>
    </location>
</feature>
<reference evidence="1" key="1">
    <citation type="submission" date="2021-06" db="EMBL/GenBank/DDBJ databases">
        <authorList>
            <person name="Hodson N. C."/>
            <person name="Mongue J. A."/>
            <person name="Jaron S. K."/>
        </authorList>
    </citation>
    <scope>NUCLEOTIDE SEQUENCE</scope>
</reference>
<dbReference type="Proteomes" id="UP000708208">
    <property type="component" value="Unassembled WGS sequence"/>
</dbReference>
<evidence type="ECO:0000313" key="1">
    <source>
        <dbReference type="EMBL" id="CAG7828475.1"/>
    </source>
</evidence>
<dbReference type="AlphaFoldDB" id="A0A8J2LAW6"/>
<dbReference type="EMBL" id="CAJVCH010547669">
    <property type="protein sequence ID" value="CAG7828475.1"/>
    <property type="molecule type" value="Genomic_DNA"/>
</dbReference>
<comment type="caution">
    <text evidence="1">The sequence shown here is derived from an EMBL/GenBank/DDBJ whole genome shotgun (WGS) entry which is preliminary data.</text>
</comment>
<gene>
    <name evidence="1" type="ORF">AFUS01_LOCUS38400</name>
</gene>
<proteinExistence type="predicted"/>
<accession>A0A8J2LAW6</accession>